<accession>A0A1A3P5J6</accession>
<feature type="transmembrane region" description="Helical" evidence="2">
    <location>
        <begin position="24"/>
        <end position="43"/>
    </location>
</feature>
<comment type="caution">
    <text evidence="3">The sequence shown here is derived from an EMBL/GenBank/DDBJ whole genome shotgun (WGS) entry which is preliminary data.</text>
</comment>
<evidence type="ECO:0000313" key="3">
    <source>
        <dbReference type="EMBL" id="OBK28945.1"/>
    </source>
</evidence>
<keyword evidence="2" id="KW-0472">Membrane</keyword>
<organism evidence="3 4">
    <name type="scientific">Mycobacterium asiaticum</name>
    <dbReference type="NCBI Taxonomy" id="1790"/>
    <lineage>
        <taxon>Bacteria</taxon>
        <taxon>Bacillati</taxon>
        <taxon>Actinomycetota</taxon>
        <taxon>Actinomycetes</taxon>
        <taxon>Mycobacteriales</taxon>
        <taxon>Mycobacteriaceae</taxon>
        <taxon>Mycobacterium</taxon>
    </lineage>
</organism>
<dbReference type="EMBL" id="LZLS01000064">
    <property type="protein sequence ID" value="OBK28945.1"/>
    <property type="molecule type" value="Genomic_DNA"/>
</dbReference>
<protein>
    <submittedName>
        <fullName evidence="3">Uncharacterized protein</fullName>
    </submittedName>
</protein>
<feature type="compositionally biased region" description="Basic residues" evidence="1">
    <location>
        <begin position="167"/>
        <end position="181"/>
    </location>
</feature>
<dbReference type="Proteomes" id="UP000093928">
    <property type="component" value="Unassembled WGS sequence"/>
</dbReference>
<keyword evidence="2" id="KW-1133">Transmembrane helix</keyword>
<reference evidence="3 4" key="1">
    <citation type="submission" date="2016-06" db="EMBL/GenBank/DDBJ databases">
        <authorList>
            <person name="Kjaerup R.B."/>
            <person name="Dalgaard T.S."/>
            <person name="Juul-Madsen H.R."/>
        </authorList>
    </citation>
    <scope>NUCLEOTIDE SEQUENCE [LARGE SCALE GENOMIC DNA]</scope>
    <source>
        <strain evidence="3 4">1165133.8</strain>
    </source>
</reference>
<evidence type="ECO:0000313" key="4">
    <source>
        <dbReference type="Proteomes" id="UP000093928"/>
    </source>
</evidence>
<keyword evidence="2" id="KW-0812">Transmembrane</keyword>
<evidence type="ECO:0000256" key="1">
    <source>
        <dbReference type="SAM" id="MobiDB-lite"/>
    </source>
</evidence>
<gene>
    <name evidence="3" type="ORF">A5634_19245</name>
</gene>
<feature type="region of interest" description="Disordered" evidence="1">
    <location>
        <begin position="164"/>
        <end position="191"/>
    </location>
</feature>
<name>A0A1A3P5J6_MYCAS</name>
<feature type="transmembrane region" description="Helical" evidence="2">
    <location>
        <begin position="49"/>
        <end position="69"/>
    </location>
</feature>
<dbReference type="AlphaFoldDB" id="A0A1A3P5J6"/>
<feature type="compositionally biased region" description="Basic and acidic residues" evidence="1">
    <location>
        <begin position="182"/>
        <end position="191"/>
    </location>
</feature>
<evidence type="ECO:0000256" key="2">
    <source>
        <dbReference type="SAM" id="Phobius"/>
    </source>
</evidence>
<sequence length="191" mass="21171">MSSAMSPDEVLAHFPGPITLRPKAINWNIVLVIAVATAILALYARTTVAVMVIVSIGIAIAGLTIWAAMRKDTSADGLVLTADHFEVIEGNHGKTYPWREVGNFRVRHEEDTSSVVFDRVGAGKKTRGRVAKFFGTDYDYKLPKTYEMSEKELASLMNDWRRLACPRPRKPKTPPAQRRKGTAAEDRSVDS</sequence>
<proteinExistence type="predicted"/>